<accession>A0ACC3AFF7</accession>
<sequence length="287" mass="32151">MDTKPTKTTVLTHPHSPLLSLPPELQTLIYADYYPSWSLCIRGHFTTSSHRLLTPTLNLLLTCHTIHTLASPIFHSSYRGIVNISLTDTWLADTLLRTCLCTRYAQLLARTHTLFIDTSKVNDTYRVKGLEGFSIPTCLPNLRTVVANDAFRCVNVAGLVDGCLGGFGSSGMQAGGQNAGFQGLMRKVLEKRMAQTAAWCILAEICSAYDKRSIPVRFSVQWVYRVRIEGLEGTCELMFPMAVGEDENKMFDGMKMLGAGEVDEEWWENEAEETDFEARYPDFCLVM</sequence>
<organism evidence="1 2">
    <name type="scientific">Neophaeococcomyces mojaviensis</name>
    <dbReference type="NCBI Taxonomy" id="3383035"/>
    <lineage>
        <taxon>Eukaryota</taxon>
        <taxon>Fungi</taxon>
        <taxon>Dikarya</taxon>
        <taxon>Ascomycota</taxon>
        <taxon>Pezizomycotina</taxon>
        <taxon>Eurotiomycetes</taxon>
        <taxon>Chaetothyriomycetidae</taxon>
        <taxon>Chaetothyriales</taxon>
        <taxon>Chaetothyriales incertae sedis</taxon>
        <taxon>Neophaeococcomyces</taxon>
    </lineage>
</organism>
<gene>
    <name evidence="1" type="ORF">H2198_002067</name>
</gene>
<comment type="caution">
    <text evidence="1">The sequence shown here is derived from an EMBL/GenBank/DDBJ whole genome shotgun (WGS) entry which is preliminary data.</text>
</comment>
<keyword evidence="2" id="KW-1185">Reference proteome</keyword>
<dbReference type="Proteomes" id="UP001172386">
    <property type="component" value="Unassembled WGS sequence"/>
</dbReference>
<reference evidence="1" key="1">
    <citation type="submission" date="2022-10" db="EMBL/GenBank/DDBJ databases">
        <title>Culturing micro-colonial fungi from biological soil crusts in the Mojave desert and describing Neophaeococcomyces mojavensis, and introducing the new genera and species Taxawa tesnikishii.</title>
        <authorList>
            <person name="Kurbessoian T."/>
            <person name="Stajich J.E."/>
        </authorList>
    </citation>
    <scope>NUCLEOTIDE SEQUENCE</scope>
    <source>
        <strain evidence="1">JES_112</strain>
    </source>
</reference>
<name>A0ACC3AFF7_9EURO</name>
<evidence type="ECO:0000313" key="1">
    <source>
        <dbReference type="EMBL" id="KAJ9661324.1"/>
    </source>
</evidence>
<evidence type="ECO:0000313" key="2">
    <source>
        <dbReference type="Proteomes" id="UP001172386"/>
    </source>
</evidence>
<dbReference type="EMBL" id="JAPDRQ010000024">
    <property type="protein sequence ID" value="KAJ9661324.1"/>
    <property type="molecule type" value="Genomic_DNA"/>
</dbReference>
<protein>
    <submittedName>
        <fullName evidence="1">Uncharacterized protein</fullName>
    </submittedName>
</protein>
<proteinExistence type="predicted"/>